<feature type="signal peptide" evidence="1">
    <location>
        <begin position="1"/>
        <end position="19"/>
    </location>
</feature>
<dbReference type="PANTHER" id="PTHR46825:SF15">
    <property type="entry name" value="BETA-LACTAMASE-RELATED DOMAIN-CONTAINING PROTEIN"/>
    <property type="match status" value="1"/>
</dbReference>
<dbReference type="InterPro" id="IPR001466">
    <property type="entry name" value="Beta-lactam-related"/>
</dbReference>
<comment type="caution">
    <text evidence="3">The sequence shown here is derived from an EMBL/GenBank/DDBJ whole genome shotgun (WGS) entry which is preliminary data.</text>
</comment>
<dbReference type="AlphaFoldDB" id="A0A8J2TSL7"/>
<reference evidence="3 4" key="1">
    <citation type="journal article" date="2014" name="Int. J. Syst. Evol. Microbiol.">
        <title>Complete genome sequence of Corynebacterium casei LMG S-19264T (=DSM 44701T), isolated from a smear-ripened cheese.</title>
        <authorList>
            <consortium name="US DOE Joint Genome Institute (JGI-PGF)"/>
            <person name="Walter F."/>
            <person name="Albersmeier A."/>
            <person name="Kalinowski J."/>
            <person name="Ruckert C."/>
        </authorList>
    </citation>
    <scope>NUCLEOTIDE SEQUENCE [LARGE SCALE GENOMIC DNA]</scope>
    <source>
        <strain evidence="3 4">CGMCC 1.15295</strain>
    </source>
</reference>
<dbReference type="SUPFAM" id="SSF56601">
    <property type="entry name" value="beta-lactamase/transpeptidase-like"/>
    <property type="match status" value="1"/>
</dbReference>
<dbReference type="PANTHER" id="PTHR46825">
    <property type="entry name" value="D-ALANYL-D-ALANINE-CARBOXYPEPTIDASE/ENDOPEPTIDASE AMPH"/>
    <property type="match status" value="1"/>
</dbReference>
<sequence length="500" mass="56885">MKLKITIVIALLFAFNVVAQTNQKDTIDVFIKQQLITFSEVPSIAISVIKDNKPYFLKAYGKSDVENNILTTTKTPYYIASVTKSYVALLAEILAKEGKIDLNMSITEFNPISSFKDKSLFENVSINDLLSHKSGLENIQLGIQLSQVGEYDEKKLISILENETIPLYNNKSFMYSNFGYYVFAMILNAELGKDWKKLLEEKVIDPLDLTKTTPSLTHAQNNNWSLAQPYTAINDKRLPSKPTTLKKDKNFHAAGGLLTSIEDLQKWLLIHMNDGVLDDKMIFPKDIIQNNHKNFADANGKKDAFSIKAYGLGWFIGEFRQKKAIFHSGGYDGYYALISFLPDENLGVAILINESHIGDNVSKLIVSFIYDLILGNMNTIDDYLGNVSAFKAQIDRLQNAFADDKIKRSTRQWKLSQPLKIFEGDYYNSSLGTIKVSFRDEKLYFTYGVANEVLGEPTFFQDVIRVEFNDKDASEVQFVFWDNIEVALIHEKNLYKKIDK</sequence>
<name>A0A8J2TSL7_9FLAO</name>
<dbReference type="Gene3D" id="3.40.710.10">
    <property type="entry name" value="DD-peptidase/beta-lactamase superfamily"/>
    <property type="match status" value="1"/>
</dbReference>
<organism evidence="3 4">
    <name type="scientific">Aquaticitalea lipolytica</name>
    <dbReference type="NCBI Taxonomy" id="1247562"/>
    <lineage>
        <taxon>Bacteria</taxon>
        <taxon>Pseudomonadati</taxon>
        <taxon>Bacteroidota</taxon>
        <taxon>Flavobacteriia</taxon>
        <taxon>Flavobacteriales</taxon>
        <taxon>Flavobacteriaceae</taxon>
        <taxon>Aquaticitalea</taxon>
    </lineage>
</organism>
<evidence type="ECO:0000313" key="4">
    <source>
        <dbReference type="Proteomes" id="UP000598120"/>
    </source>
</evidence>
<dbReference type="InterPro" id="IPR012338">
    <property type="entry name" value="Beta-lactam/transpept-like"/>
</dbReference>
<evidence type="ECO:0000256" key="1">
    <source>
        <dbReference type="SAM" id="SignalP"/>
    </source>
</evidence>
<keyword evidence="4" id="KW-1185">Reference proteome</keyword>
<dbReference type="InterPro" id="IPR050491">
    <property type="entry name" value="AmpC-like"/>
</dbReference>
<accession>A0A8J2TSL7</accession>
<feature type="domain" description="Beta-lactamase-related" evidence="2">
    <location>
        <begin position="38"/>
        <end position="356"/>
    </location>
</feature>
<keyword evidence="1" id="KW-0732">Signal</keyword>
<feature type="chain" id="PRO_5035304311" evidence="1">
    <location>
        <begin position="20"/>
        <end position="500"/>
    </location>
</feature>
<dbReference type="Proteomes" id="UP000598120">
    <property type="component" value="Unassembled WGS sequence"/>
</dbReference>
<dbReference type="Pfam" id="PF00144">
    <property type="entry name" value="Beta-lactamase"/>
    <property type="match status" value="1"/>
</dbReference>
<evidence type="ECO:0000259" key="2">
    <source>
        <dbReference type="Pfam" id="PF00144"/>
    </source>
</evidence>
<gene>
    <name evidence="3" type="ORF">GCM10011531_27080</name>
</gene>
<protein>
    <submittedName>
        <fullName evidence="3">Penicillin-binding protein</fullName>
    </submittedName>
</protein>
<proteinExistence type="predicted"/>
<dbReference type="RefSeq" id="WP_188606943.1">
    <property type="nucleotide sequence ID" value="NZ_BMIC01000009.1"/>
</dbReference>
<evidence type="ECO:0000313" key="3">
    <source>
        <dbReference type="EMBL" id="GFZ93756.1"/>
    </source>
</evidence>
<dbReference type="EMBL" id="BMIC01000009">
    <property type="protein sequence ID" value="GFZ93756.1"/>
    <property type="molecule type" value="Genomic_DNA"/>
</dbReference>